<sequence>MRQKLQFSTTSGEIELPFPCQVYLEDGFEEDCSGLYTPTGRDFLTESRRRRMKQWPRATRNAHLKCAPHIPLNNLRFKVSAAEESNPREVSSERLAIEKLEKNTTGNLPVSHTQDKMQSY</sequence>
<feature type="compositionally biased region" description="Polar residues" evidence="1">
    <location>
        <begin position="103"/>
        <end position="120"/>
    </location>
</feature>
<protein>
    <submittedName>
        <fullName evidence="2">Uncharacterized protein</fullName>
    </submittedName>
</protein>
<evidence type="ECO:0000313" key="3">
    <source>
        <dbReference type="Proteomes" id="UP001372834"/>
    </source>
</evidence>
<organism evidence="2 3">
    <name type="scientific">Polyplax serrata</name>
    <name type="common">Common mouse louse</name>
    <dbReference type="NCBI Taxonomy" id="468196"/>
    <lineage>
        <taxon>Eukaryota</taxon>
        <taxon>Metazoa</taxon>
        <taxon>Ecdysozoa</taxon>
        <taxon>Arthropoda</taxon>
        <taxon>Hexapoda</taxon>
        <taxon>Insecta</taxon>
        <taxon>Pterygota</taxon>
        <taxon>Neoptera</taxon>
        <taxon>Paraneoptera</taxon>
        <taxon>Psocodea</taxon>
        <taxon>Troctomorpha</taxon>
        <taxon>Phthiraptera</taxon>
        <taxon>Anoplura</taxon>
        <taxon>Polyplacidae</taxon>
        <taxon>Polyplax</taxon>
    </lineage>
</organism>
<accession>A0AAN8NVC6</accession>
<name>A0AAN8NVC6_POLSC</name>
<feature type="region of interest" description="Disordered" evidence="1">
    <location>
        <begin position="100"/>
        <end position="120"/>
    </location>
</feature>
<comment type="caution">
    <text evidence="2">The sequence shown here is derived from an EMBL/GenBank/DDBJ whole genome shotgun (WGS) entry which is preliminary data.</text>
</comment>
<gene>
    <name evidence="2" type="ORF">RUM43_009387</name>
</gene>
<evidence type="ECO:0000313" key="2">
    <source>
        <dbReference type="EMBL" id="KAK6623535.1"/>
    </source>
</evidence>
<evidence type="ECO:0000256" key="1">
    <source>
        <dbReference type="SAM" id="MobiDB-lite"/>
    </source>
</evidence>
<reference evidence="2 3" key="1">
    <citation type="submission" date="2023-10" db="EMBL/GenBank/DDBJ databases">
        <title>Genomes of two closely related lineages of the louse Polyplax serrata with different host specificities.</title>
        <authorList>
            <person name="Martinu J."/>
            <person name="Tarabai H."/>
            <person name="Stefka J."/>
            <person name="Hypsa V."/>
        </authorList>
    </citation>
    <scope>NUCLEOTIDE SEQUENCE [LARGE SCALE GENOMIC DNA]</scope>
    <source>
        <strain evidence="2">HR10_N</strain>
    </source>
</reference>
<dbReference type="Proteomes" id="UP001372834">
    <property type="component" value="Unassembled WGS sequence"/>
</dbReference>
<dbReference type="AlphaFoldDB" id="A0AAN8NVC6"/>
<dbReference type="EMBL" id="JAWJWE010000038">
    <property type="protein sequence ID" value="KAK6623535.1"/>
    <property type="molecule type" value="Genomic_DNA"/>
</dbReference>
<proteinExistence type="predicted"/>